<evidence type="ECO:0000313" key="2">
    <source>
        <dbReference type="EMBL" id="OQV24776.1"/>
    </source>
</evidence>
<proteinExistence type="predicted"/>
<evidence type="ECO:0000313" key="3">
    <source>
        <dbReference type="Proteomes" id="UP000192578"/>
    </source>
</evidence>
<gene>
    <name evidence="2" type="ORF">BV898_01367</name>
</gene>
<protein>
    <submittedName>
        <fullName evidence="2">Uncharacterized protein</fullName>
    </submittedName>
</protein>
<feature type="signal peptide" evidence="1">
    <location>
        <begin position="1"/>
        <end position="20"/>
    </location>
</feature>
<sequence length="73" mass="7856">MKAIFFALLVLVVAAQMIMADHNMCNDLDKCCGKCGLPGGNSCRECCKDQNVPGKPEKFKGGHCTGTNCWCTV</sequence>
<name>A0A1W0XB96_HYPEX</name>
<comment type="caution">
    <text evidence="2">The sequence shown here is derived from an EMBL/GenBank/DDBJ whole genome shotgun (WGS) entry which is preliminary data.</text>
</comment>
<dbReference type="EMBL" id="MTYJ01000005">
    <property type="protein sequence ID" value="OQV24776.1"/>
    <property type="molecule type" value="Genomic_DNA"/>
</dbReference>
<organism evidence="2 3">
    <name type="scientific">Hypsibius exemplaris</name>
    <name type="common">Freshwater tardigrade</name>
    <dbReference type="NCBI Taxonomy" id="2072580"/>
    <lineage>
        <taxon>Eukaryota</taxon>
        <taxon>Metazoa</taxon>
        <taxon>Ecdysozoa</taxon>
        <taxon>Tardigrada</taxon>
        <taxon>Eutardigrada</taxon>
        <taxon>Parachela</taxon>
        <taxon>Hypsibioidea</taxon>
        <taxon>Hypsibiidae</taxon>
        <taxon>Hypsibius</taxon>
    </lineage>
</organism>
<reference evidence="3" key="1">
    <citation type="submission" date="2017-01" db="EMBL/GenBank/DDBJ databases">
        <title>Comparative genomics of anhydrobiosis in the tardigrade Hypsibius dujardini.</title>
        <authorList>
            <person name="Yoshida Y."/>
            <person name="Koutsovoulos G."/>
            <person name="Laetsch D."/>
            <person name="Stevens L."/>
            <person name="Kumar S."/>
            <person name="Horikawa D."/>
            <person name="Ishino K."/>
            <person name="Komine S."/>
            <person name="Tomita M."/>
            <person name="Blaxter M."/>
            <person name="Arakawa K."/>
        </authorList>
    </citation>
    <scope>NUCLEOTIDE SEQUENCE [LARGE SCALE GENOMIC DNA]</scope>
    <source>
        <strain evidence="3">Z151</strain>
    </source>
</reference>
<dbReference type="AlphaFoldDB" id="A0A1W0XB96"/>
<keyword evidence="3" id="KW-1185">Reference proteome</keyword>
<keyword evidence="1" id="KW-0732">Signal</keyword>
<feature type="chain" id="PRO_5012529031" evidence="1">
    <location>
        <begin position="21"/>
        <end position="73"/>
    </location>
</feature>
<evidence type="ECO:0000256" key="1">
    <source>
        <dbReference type="SAM" id="SignalP"/>
    </source>
</evidence>
<dbReference type="Proteomes" id="UP000192578">
    <property type="component" value="Unassembled WGS sequence"/>
</dbReference>
<accession>A0A1W0XB96</accession>